<keyword evidence="4" id="KW-0946">Virion</keyword>
<reference evidence="4 5" key="1">
    <citation type="submission" date="2022-01" db="EMBL/GenBank/DDBJ databases">
        <title>Alkalihalobacillus sp. EGI L200015, a novel bacterium isolated from a salt lake sediment.</title>
        <authorList>
            <person name="Gao L."/>
            <person name="Fang B.-Z."/>
            <person name="Li W.-J."/>
        </authorList>
    </citation>
    <scope>NUCLEOTIDE SEQUENCE [LARGE SCALE GENOMIC DNA]</scope>
    <source>
        <strain evidence="4 5">KCTC 12718</strain>
    </source>
</reference>
<comment type="caution">
    <text evidence="4">The sequence shown here is derived from an EMBL/GenBank/DDBJ whole genome shotgun (WGS) entry which is preliminary data.</text>
</comment>
<keyword evidence="1" id="KW-0749">Sporulation</keyword>
<evidence type="ECO:0000256" key="3">
    <source>
        <dbReference type="ARBA" id="ARBA00024344"/>
    </source>
</evidence>
<sequence>MQPNPAPTPPNMNHGGHEMFDSHEVLATFISVLDQYLIFDQYVKDQELRTILYRQHAFITDLYNICVEAFSTGEKPSHSTRVYKMQQNNNTVYGLTPGQPKKPFTSANEVNDQGVSGYMLGLIKSTGSLLGMTAFEMTNPVLRRVIADSVPNFIEMAYEIFLYQNKRHYYQVPQLTPQDMNQMLHSFAPAQQPNQFRQ</sequence>
<evidence type="ECO:0000313" key="5">
    <source>
        <dbReference type="Proteomes" id="UP001649381"/>
    </source>
</evidence>
<proteinExistence type="inferred from homology"/>
<comment type="similarity">
    <text evidence="3">Belongs to the CotF family.</text>
</comment>
<dbReference type="Pfam" id="PF07875">
    <property type="entry name" value="Coat_F"/>
    <property type="match status" value="1"/>
</dbReference>
<keyword evidence="5" id="KW-1185">Reference proteome</keyword>
<dbReference type="PANTHER" id="PTHR39183">
    <property type="entry name" value="SPORE COAT PROTEIN F-LIKE PROTEIN YHCQ"/>
    <property type="match status" value="1"/>
</dbReference>
<evidence type="ECO:0000256" key="2">
    <source>
        <dbReference type="ARBA" id="ARBA00024325"/>
    </source>
</evidence>
<dbReference type="PANTHER" id="PTHR39183:SF1">
    <property type="entry name" value="SPORE COAT PROTEIN F-LIKE PROTEIN YHCQ"/>
    <property type="match status" value="1"/>
</dbReference>
<dbReference type="Gene3D" id="1.20.1260.10">
    <property type="match status" value="1"/>
</dbReference>
<dbReference type="EMBL" id="JAKIJS010000001">
    <property type="protein sequence ID" value="MCF6136471.1"/>
    <property type="molecule type" value="Genomic_DNA"/>
</dbReference>
<name>A0ABS9GXC9_9BACL</name>
<comment type="subcellular location">
    <subcellularLocation>
        <location evidence="2">Spore coat</location>
    </subcellularLocation>
</comment>
<organism evidence="4 5">
    <name type="scientific">Pseudalkalibacillus berkeleyi</name>
    <dbReference type="NCBI Taxonomy" id="1069813"/>
    <lineage>
        <taxon>Bacteria</taxon>
        <taxon>Bacillati</taxon>
        <taxon>Bacillota</taxon>
        <taxon>Bacilli</taxon>
        <taxon>Bacillales</taxon>
        <taxon>Fictibacillaceae</taxon>
        <taxon>Pseudalkalibacillus</taxon>
    </lineage>
</organism>
<accession>A0ABS9GXC9</accession>
<protein>
    <submittedName>
        <fullName evidence="4">Spore coat protein</fullName>
    </submittedName>
</protein>
<keyword evidence="4" id="KW-0167">Capsid protein</keyword>
<dbReference type="InterPro" id="IPR012851">
    <property type="entry name" value="Spore_coat_CotF-like"/>
</dbReference>
<evidence type="ECO:0000313" key="4">
    <source>
        <dbReference type="EMBL" id="MCF6136471.1"/>
    </source>
</evidence>
<dbReference type="InterPro" id="IPR012347">
    <property type="entry name" value="Ferritin-like"/>
</dbReference>
<dbReference type="Proteomes" id="UP001649381">
    <property type="component" value="Unassembled WGS sequence"/>
</dbReference>
<evidence type="ECO:0000256" key="1">
    <source>
        <dbReference type="ARBA" id="ARBA00022969"/>
    </source>
</evidence>
<gene>
    <name evidence="4" type="ORF">L2716_01930</name>
</gene>